<name>A0A1L9UEK9_ASPBC</name>
<evidence type="ECO:0000256" key="2">
    <source>
        <dbReference type="ARBA" id="ARBA00022525"/>
    </source>
</evidence>
<dbReference type="EMBL" id="KV878687">
    <property type="protein sequence ID" value="OJJ70100.1"/>
    <property type="molecule type" value="Genomic_DNA"/>
</dbReference>
<dbReference type="InterPro" id="IPR023226">
    <property type="entry name" value="Glyco_hydro_49_N_dom"/>
</dbReference>
<evidence type="ECO:0000259" key="5">
    <source>
        <dbReference type="Pfam" id="PF17433"/>
    </source>
</evidence>
<dbReference type="OrthoDB" id="406508at2759"/>
<dbReference type="Pfam" id="PF18783">
    <property type="entry name" value="IPU_b_solenoid"/>
    <property type="match status" value="1"/>
</dbReference>
<proteinExistence type="predicted"/>
<dbReference type="OMA" id="ITMAWTQ"/>
<evidence type="ECO:0000313" key="6">
    <source>
        <dbReference type="EMBL" id="OJJ70100.1"/>
    </source>
</evidence>
<sequence>MSHHDKPAQSPEEPYRAVVLQSTKIQIPNQFSTTIATMRSTGYLLTLSAAFQVAQAAVTANNSQLLTWWHNTGEINTQTPVADGNVRQSGLYSVQVQTTPASSSPYYDSFVYLAIPGNGMSDQLQYTQGYNQTQAWTSFLYSRDATVKISRNGSSANSNVVIRPTTLNFPVRYDNQSVYITVPYNPTGYRFSVEFDDDLISLAPSGAREPESALLIFASPFENSSTKPQPGSPNTIAPAPGRVLGLNTTTASTVVFNPGVYYFTGQDHMVLSSSVTWVYFSPGAYVKGAVEFLSTASEVKASGHGVLSGEQYVWYADPDEGYQKASGANNNGLRMWRGTLGNSSQTFVLNGVTVSAPPFNSMDWTGNSLDLITCRVDDYKQVGAFYGQTDGLEMYPGTILQDVFYHTDDDGLKMYYSNVTARNIVMWKESVAPVVEFGWTPRNTENVLFDKVDVIHQAYANAENNPGIFGAVNNYLYAPDGLSSNHSTGNSNMTVRNITWSNFRAEGSSSALFRINPIQNLDNISIKNVSIESFEPLSINTTESWMPVWYDLNNGKQITVTDFSIEGFTVGNTTITASNAASVGRIDGVDPAYAGSVHYID</sequence>
<keyword evidence="7" id="KW-1185">Reference proteome</keyword>
<dbReference type="InterPro" id="IPR041274">
    <property type="entry name" value="IPU_b_solenoid"/>
</dbReference>
<dbReference type="STRING" id="767769.A0A1L9UEK9"/>
<gene>
    <name evidence="6" type="ORF">ASPBRDRAFT_45424</name>
</gene>
<dbReference type="RefSeq" id="XP_067477349.1">
    <property type="nucleotide sequence ID" value="XM_067625400.1"/>
</dbReference>
<protein>
    <recommendedName>
        <fullName evidence="8">Isopullulanase</fullName>
    </recommendedName>
</protein>
<organism evidence="6 7">
    <name type="scientific">Aspergillus brasiliensis (strain CBS 101740 / IMI 381727 / IBT 21946)</name>
    <dbReference type="NCBI Taxonomy" id="767769"/>
    <lineage>
        <taxon>Eukaryota</taxon>
        <taxon>Fungi</taxon>
        <taxon>Dikarya</taxon>
        <taxon>Ascomycota</taxon>
        <taxon>Pezizomycotina</taxon>
        <taxon>Eurotiomycetes</taxon>
        <taxon>Eurotiomycetidae</taxon>
        <taxon>Eurotiales</taxon>
        <taxon>Aspergillaceae</taxon>
        <taxon>Aspergillus</taxon>
        <taxon>Aspergillus subgen. Circumdati</taxon>
    </lineage>
</organism>
<dbReference type="InterPro" id="IPR035953">
    <property type="entry name" value="Dextranase_N-ter"/>
</dbReference>
<dbReference type="Gene3D" id="2.60.350.10">
    <property type="entry name" value="Dextranase, N-terminal"/>
    <property type="match status" value="1"/>
</dbReference>
<dbReference type="InterPro" id="IPR012334">
    <property type="entry name" value="Pectin_lyas_fold"/>
</dbReference>
<evidence type="ECO:0000256" key="1">
    <source>
        <dbReference type="ARBA" id="ARBA00004613"/>
    </source>
</evidence>
<dbReference type="AlphaFoldDB" id="A0A1L9UEK9"/>
<keyword evidence="2" id="KW-0964">Secreted</keyword>
<dbReference type="GO" id="GO:0004553">
    <property type="term" value="F:hydrolase activity, hydrolyzing O-glycosyl compounds"/>
    <property type="evidence" value="ECO:0007669"/>
    <property type="project" value="InterPro"/>
</dbReference>
<evidence type="ECO:0000313" key="7">
    <source>
        <dbReference type="Proteomes" id="UP000184499"/>
    </source>
</evidence>
<feature type="domain" description="Glycoside hydrolase family 49 C-terminal" evidence="4">
    <location>
        <begin position="484"/>
        <end position="600"/>
    </location>
</feature>
<dbReference type="GO" id="GO:0005576">
    <property type="term" value="C:extracellular region"/>
    <property type="evidence" value="ECO:0007669"/>
    <property type="project" value="UniProtKB-SubCell"/>
</dbReference>
<dbReference type="InterPro" id="IPR011050">
    <property type="entry name" value="Pectin_lyase_fold/virulence"/>
</dbReference>
<dbReference type="Proteomes" id="UP000184499">
    <property type="component" value="Unassembled WGS sequence"/>
</dbReference>
<dbReference type="SUPFAM" id="SSF101596">
    <property type="entry name" value="Dextranase, N-terminal domain"/>
    <property type="match status" value="1"/>
</dbReference>
<dbReference type="InterPro" id="IPR005192">
    <property type="entry name" value="Glyco_hydro_49_C"/>
</dbReference>
<dbReference type="SUPFAM" id="SSF51126">
    <property type="entry name" value="Pectin lyase-like"/>
    <property type="match status" value="1"/>
</dbReference>
<evidence type="ECO:0000259" key="4">
    <source>
        <dbReference type="Pfam" id="PF03718"/>
    </source>
</evidence>
<feature type="domain" description="Glycoside hydrolase family 49 N-terminal" evidence="5">
    <location>
        <begin position="55"/>
        <end position="221"/>
    </location>
</feature>
<dbReference type="InterPro" id="IPR041402">
    <property type="entry name" value="B_solenoid_dext"/>
</dbReference>
<comment type="subcellular location">
    <subcellularLocation>
        <location evidence="1">Secreted</location>
    </subcellularLocation>
</comment>
<dbReference type="Pfam" id="PF17433">
    <property type="entry name" value="Glyco_hydro_49N"/>
    <property type="match status" value="1"/>
</dbReference>
<dbReference type="VEuPathDB" id="FungiDB:ASPBRDRAFT_45424"/>
<evidence type="ECO:0008006" key="8">
    <source>
        <dbReference type="Google" id="ProtNLM"/>
    </source>
</evidence>
<reference evidence="7" key="1">
    <citation type="journal article" date="2017" name="Genome Biol.">
        <title>Comparative genomics reveals high biological diversity and specific adaptations in the industrially and medically important fungal genus Aspergillus.</title>
        <authorList>
            <person name="de Vries R.P."/>
            <person name="Riley R."/>
            <person name="Wiebenga A."/>
            <person name="Aguilar-Osorio G."/>
            <person name="Amillis S."/>
            <person name="Uchima C.A."/>
            <person name="Anderluh G."/>
            <person name="Asadollahi M."/>
            <person name="Askin M."/>
            <person name="Barry K."/>
            <person name="Battaglia E."/>
            <person name="Bayram O."/>
            <person name="Benocci T."/>
            <person name="Braus-Stromeyer S.A."/>
            <person name="Caldana C."/>
            <person name="Canovas D."/>
            <person name="Cerqueira G.C."/>
            <person name="Chen F."/>
            <person name="Chen W."/>
            <person name="Choi C."/>
            <person name="Clum A."/>
            <person name="Dos Santos R.A."/>
            <person name="Damasio A.R."/>
            <person name="Diallinas G."/>
            <person name="Emri T."/>
            <person name="Fekete E."/>
            <person name="Flipphi M."/>
            <person name="Freyberg S."/>
            <person name="Gallo A."/>
            <person name="Gournas C."/>
            <person name="Habgood R."/>
            <person name="Hainaut M."/>
            <person name="Harispe M.L."/>
            <person name="Henrissat B."/>
            <person name="Hilden K.S."/>
            <person name="Hope R."/>
            <person name="Hossain A."/>
            <person name="Karabika E."/>
            <person name="Karaffa L."/>
            <person name="Karanyi Z."/>
            <person name="Krasevec N."/>
            <person name="Kuo A."/>
            <person name="Kusch H."/>
            <person name="LaButti K."/>
            <person name="Lagendijk E.L."/>
            <person name="Lapidus A."/>
            <person name="Levasseur A."/>
            <person name="Lindquist E."/>
            <person name="Lipzen A."/>
            <person name="Logrieco A.F."/>
            <person name="MacCabe A."/>
            <person name="Maekelae M.R."/>
            <person name="Malavazi I."/>
            <person name="Melin P."/>
            <person name="Meyer V."/>
            <person name="Mielnichuk N."/>
            <person name="Miskei M."/>
            <person name="Molnar A.P."/>
            <person name="Mule G."/>
            <person name="Ngan C.Y."/>
            <person name="Orejas M."/>
            <person name="Orosz E."/>
            <person name="Ouedraogo J.P."/>
            <person name="Overkamp K.M."/>
            <person name="Park H.-S."/>
            <person name="Perrone G."/>
            <person name="Piumi F."/>
            <person name="Punt P.J."/>
            <person name="Ram A.F."/>
            <person name="Ramon A."/>
            <person name="Rauscher S."/>
            <person name="Record E."/>
            <person name="Riano-Pachon D.M."/>
            <person name="Robert V."/>
            <person name="Roehrig J."/>
            <person name="Ruller R."/>
            <person name="Salamov A."/>
            <person name="Salih N.S."/>
            <person name="Samson R.A."/>
            <person name="Sandor E."/>
            <person name="Sanguinetti M."/>
            <person name="Schuetze T."/>
            <person name="Sepcic K."/>
            <person name="Shelest E."/>
            <person name="Sherlock G."/>
            <person name="Sophianopoulou V."/>
            <person name="Squina F.M."/>
            <person name="Sun H."/>
            <person name="Susca A."/>
            <person name="Todd R.B."/>
            <person name="Tsang A."/>
            <person name="Unkles S.E."/>
            <person name="van de Wiele N."/>
            <person name="van Rossen-Uffink D."/>
            <person name="Oliveira J.V."/>
            <person name="Vesth T.C."/>
            <person name="Visser J."/>
            <person name="Yu J.-H."/>
            <person name="Zhou M."/>
            <person name="Andersen M.R."/>
            <person name="Archer D.B."/>
            <person name="Baker S.E."/>
            <person name="Benoit I."/>
            <person name="Brakhage A.A."/>
            <person name="Braus G.H."/>
            <person name="Fischer R."/>
            <person name="Frisvad J.C."/>
            <person name="Goldman G.H."/>
            <person name="Houbraken J."/>
            <person name="Oakley B."/>
            <person name="Pocsi I."/>
            <person name="Scazzocchio C."/>
            <person name="Seiboth B."/>
            <person name="vanKuyk P.A."/>
            <person name="Wortman J."/>
            <person name="Dyer P.S."/>
            <person name="Grigoriev I.V."/>
        </authorList>
    </citation>
    <scope>NUCLEOTIDE SEQUENCE [LARGE SCALE GENOMIC DNA]</scope>
    <source>
        <strain evidence="7">CBS 101740 / IMI 381727 / IBT 21946</strain>
    </source>
</reference>
<evidence type="ECO:0000256" key="3">
    <source>
        <dbReference type="ARBA" id="ARBA00022729"/>
    </source>
</evidence>
<accession>A0A1L9UEK9</accession>
<dbReference type="Pfam" id="PF03718">
    <property type="entry name" value="Glyco_hydro_49"/>
    <property type="match status" value="1"/>
</dbReference>
<dbReference type="Pfam" id="PF18841">
    <property type="entry name" value="B_solenoid_dext"/>
    <property type="match status" value="1"/>
</dbReference>
<keyword evidence="3" id="KW-0732">Signal</keyword>
<dbReference type="Gene3D" id="2.160.20.10">
    <property type="entry name" value="Single-stranded right-handed beta-helix, Pectin lyase-like"/>
    <property type="match status" value="1"/>
</dbReference>
<dbReference type="GeneID" id="93577888"/>